<dbReference type="Pfam" id="PF07690">
    <property type="entry name" value="MFS_1"/>
    <property type="match status" value="1"/>
</dbReference>
<dbReference type="OrthoDB" id="9803985at2"/>
<accession>A0A2M9XH25</accession>
<feature type="domain" description="Major facilitator superfamily (MFS) profile" evidence="5">
    <location>
        <begin position="7"/>
        <end position="388"/>
    </location>
</feature>
<dbReference type="InterPro" id="IPR020846">
    <property type="entry name" value="MFS_dom"/>
</dbReference>
<dbReference type="AlphaFoldDB" id="A0A2M9XH25"/>
<dbReference type="Proteomes" id="UP000232196">
    <property type="component" value="Unassembled WGS sequence"/>
</dbReference>
<dbReference type="CDD" id="cd17370">
    <property type="entry name" value="MFS_MJ1317_like"/>
    <property type="match status" value="1"/>
</dbReference>
<dbReference type="RefSeq" id="WP_100705744.1">
    <property type="nucleotide sequence ID" value="NZ_NPDL01000002.1"/>
</dbReference>
<feature type="transmembrane region" description="Helical" evidence="4">
    <location>
        <begin position="216"/>
        <end position="236"/>
    </location>
</feature>
<feature type="transmembrane region" description="Helical" evidence="4">
    <location>
        <begin position="164"/>
        <end position="183"/>
    </location>
</feature>
<feature type="transmembrane region" description="Helical" evidence="4">
    <location>
        <begin position="77"/>
        <end position="100"/>
    </location>
</feature>
<dbReference type="PANTHER" id="PTHR23518">
    <property type="entry name" value="C-METHYLTRANSFERASE"/>
    <property type="match status" value="1"/>
</dbReference>
<dbReference type="SUPFAM" id="SSF103473">
    <property type="entry name" value="MFS general substrate transporter"/>
    <property type="match status" value="1"/>
</dbReference>
<feature type="transmembrane region" description="Helical" evidence="4">
    <location>
        <begin position="335"/>
        <end position="359"/>
    </location>
</feature>
<evidence type="ECO:0000256" key="4">
    <source>
        <dbReference type="SAM" id="Phobius"/>
    </source>
</evidence>
<feature type="transmembrane region" description="Helical" evidence="4">
    <location>
        <begin position="276"/>
        <end position="295"/>
    </location>
</feature>
<dbReference type="InterPro" id="IPR011701">
    <property type="entry name" value="MFS"/>
</dbReference>
<keyword evidence="1 4" id="KW-0812">Transmembrane</keyword>
<keyword evidence="3 4" id="KW-0472">Membrane</keyword>
<dbReference type="InterPro" id="IPR036259">
    <property type="entry name" value="MFS_trans_sf"/>
</dbReference>
<dbReference type="PROSITE" id="PS50850">
    <property type="entry name" value="MFS"/>
    <property type="match status" value="1"/>
</dbReference>
<feature type="transmembrane region" description="Helical" evidence="4">
    <location>
        <begin position="139"/>
        <end position="158"/>
    </location>
</feature>
<proteinExistence type="predicted"/>
<keyword evidence="2 4" id="KW-1133">Transmembrane helix</keyword>
<evidence type="ECO:0000256" key="1">
    <source>
        <dbReference type="ARBA" id="ARBA00022692"/>
    </source>
</evidence>
<keyword evidence="7" id="KW-1185">Reference proteome</keyword>
<dbReference type="GO" id="GO:0022857">
    <property type="term" value="F:transmembrane transporter activity"/>
    <property type="evidence" value="ECO:0007669"/>
    <property type="project" value="InterPro"/>
</dbReference>
<name>A0A2M9XH25_9LEPT</name>
<evidence type="ECO:0000313" key="6">
    <source>
        <dbReference type="EMBL" id="PJZ26954.1"/>
    </source>
</evidence>
<sequence length="409" mass="44853">MKKITKAVWILSFISLFTDVSSEMLYPIMPLYLKSIGFSVVLIGVLEGFAEAIAGLSKGYFGKLSDQNGKRVPYVQFGYLLSAVSKPIMGFFTFPLWIFLSRTMDRLGKGIRTGARDALLSDEATPETKGTVFGFHRSMDTLGAVIGPTFALVFLYFYPENYSVLFFIAAIPGLSAFLISGLLKENKKAKLATQEKSNFLSYFIYWKNAPISYKKLVIGLLFFGLVNSSDLFLLLMAKSKGLEDSQVIGIYIFYNLIYALFSLPAGVLADKIGLKPTLIFGLFVFAFVYGGMAFAENKIHFYSLFFLYGIYAASTEGISKALITNITPTTDSASAIGTFAGLNSIAALIASNLGGLIWFYSGPKSMFFISAVVSVAVSFYFIRLSLKKLKEFEGAYSPSNSSKIGQSGL</sequence>
<protein>
    <submittedName>
        <fullName evidence="6">MFS transporter</fullName>
    </submittedName>
</protein>
<evidence type="ECO:0000256" key="2">
    <source>
        <dbReference type="ARBA" id="ARBA00022989"/>
    </source>
</evidence>
<organism evidence="6 7">
    <name type="scientific">Leptospira hartskeerlii</name>
    <dbReference type="NCBI Taxonomy" id="2023177"/>
    <lineage>
        <taxon>Bacteria</taxon>
        <taxon>Pseudomonadati</taxon>
        <taxon>Spirochaetota</taxon>
        <taxon>Spirochaetia</taxon>
        <taxon>Leptospirales</taxon>
        <taxon>Leptospiraceae</taxon>
        <taxon>Leptospira</taxon>
    </lineage>
</organism>
<gene>
    <name evidence="6" type="ORF">CH357_05605</name>
</gene>
<feature type="transmembrane region" description="Helical" evidence="4">
    <location>
        <begin position="365"/>
        <end position="382"/>
    </location>
</feature>
<evidence type="ECO:0000313" key="7">
    <source>
        <dbReference type="Proteomes" id="UP000232196"/>
    </source>
</evidence>
<dbReference type="PANTHER" id="PTHR23518:SF2">
    <property type="entry name" value="MAJOR FACILITATOR SUPERFAMILY TRANSPORTER"/>
    <property type="match status" value="1"/>
</dbReference>
<evidence type="ECO:0000259" key="5">
    <source>
        <dbReference type="PROSITE" id="PS50850"/>
    </source>
</evidence>
<comment type="caution">
    <text evidence="6">The sequence shown here is derived from an EMBL/GenBank/DDBJ whole genome shotgun (WGS) entry which is preliminary data.</text>
</comment>
<feature type="transmembrane region" description="Helical" evidence="4">
    <location>
        <begin position="248"/>
        <end position="269"/>
    </location>
</feature>
<reference evidence="6 7" key="1">
    <citation type="submission" date="2017-07" db="EMBL/GenBank/DDBJ databases">
        <title>Leptospira spp. isolated from tropical soils.</title>
        <authorList>
            <person name="Thibeaux R."/>
            <person name="Iraola G."/>
            <person name="Ferres I."/>
            <person name="Bierque E."/>
            <person name="Girault D."/>
            <person name="Soupe-Gilbert M.-E."/>
            <person name="Picardeau M."/>
            <person name="Goarant C."/>
        </authorList>
    </citation>
    <scope>NUCLEOTIDE SEQUENCE [LARGE SCALE GENOMIC DNA]</scope>
    <source>
        <strain evidence="6 7">MCA1-C-A1</strain>
    </source>
</reference>
<evidence type="ECO:0000256" key="3">
    <source>
        <dbReference type="ARBA" id="ARBA00023136"/>
    </source>
</evidence>
<dbReference type="Gene3D" id="1.20.1250.20">
    <property type="entry name" value="MFS general substrate transporter like domains"/>
    <property type="match status" value="2"/>
</dbReference>
<dbReference type="EMBL" id="NPDN01000002">
    <property type="protein sequence ID" value="PJZ26954.1"/>
    <property type="molecule type" value="Genomic_DNA"/>
</dbReference>
<feature type="transmembrane region" description="Helical" evidence="4">
    <location>
        <begin position="301"/>
        <end position="323"/>
    </location>
</feature>